<sequence length="326" mass="34685">MKKIISNIRGSGIVEYGAVAGLVSVIAIGSVLSFGEKTDATFDGATTQVADARASVAGGSGEAITDGGTTTPEEPTDEGTTTPEEPTDGAGDTWEEPVVSPVPSDSWCYDPSYVGVVGEPGSVCGGMLIVDLTMMHMVASPAVGGDGTFALLKDGTYYTFEDDAHNIFTGQVKYFGKMFESTSYNGDIGYWDTSNALEMHWMFMGNSAFNQDLSTWDVSNVQYMNGMFGYASAFNSPLNDWDVSSVTDMSHMFGGADAFNQPLDTWKTGAATNMDYMFNDADSFAQDLSMWCVSQIAAFPQNFDANTPAWGAGPDGRPVWGTCPTP</sequence>
<name>A0A1I5WBJ2_9RHOB</name>
<protein>
    <submittedName>
        <fullName evidence="3">Surface protein</fullName>
    </submittedName>
</protein>
<evidence type="ECO:0000313" key="4">
    <source>
        <dbReference type="Proteomes" id="UP000199356"/>
    </source>
</evidence>
<proteinExistence type="predicted"/>
<organism evidence="3 4">
    <name type="scientific">Tranquillimonas alkanivorans</name>
    <dbReference type="NCBI Taxonomy" id="441119"/>
    <lineage>
        <taxon>Bacteria</taxon>
        <taxon>Pseudomonadati</taxon>
        <taxon>Pseudomonadota</taxon>
        <taxon>Alphaproteobacteria</taxon>
        <taxon>Rhodobacterales</taxon>
        <taxon>Roseobacteraceae</taxon>
        <taxon>Tranquillimonas</taxon>
    </lineage>
</organism>
<keyword evidence="2" id="KW-0812">Transmembrane</keyword>
<accession>A0A1I5WBJ2</accession>
<feature type="compositionally biased region" description="Low complexity" evidence="1">
    <location>
        <begin position="65"/>
        <end position="84"/>
    </location>
</feature>
<dbReference type="NCBIfam" id="TIGR02167">
    <property type="entry name" value="Liste_lipo_26"/>
    <property type="match status" value="3"/>
</dbReference>
<keyword evidence="4" id="KW-1185">Reference proteome</keyword>
<dbReference type="Proteomes" id="UP000199356">
    <property type="component" value="Unassembled WGS sequence"/>
</dbReference>
<dbReference type="InterPro" id="IPR011889">
    <property type="entry name" value="Liste_lipo_26"/>
</dbReference>
<keyword evidence="2" id="KW-0472">Membrane</keyword>
<gene>
    <name evidence="3" type="ORF">SAMN04488047_1435</name>
</gene>
<dbReference type="OrthoDB" id="9813840at2"/>
<evidence type="ECO:0000313" key="3">
    <source>
        <dbReference type="EMBL" id="SFQ17061.1"/>
    </source>
</evidence>
<evidence type="ECO:0000256" key="2">
    <source>
        <dbReference type="SAM" id="Phobius"/>
    </source>
</evidence>
<dbReference type="Pfam" id="PF03382">
    <property type="entry name" value="DUF285"/>
    <property type="match status" value="1"/>
</dbReference>
<dbReference type="STRING" id="441119.SAMN04488047_1435"/>
<dbReference type="RefSeq" id="WP_093425657.1">
    <property type="nucleotide sequence ID" value="NZ_FOXA01000043.1"/>
</dbReference>
<dbReference type="InterPro" id="IPR005046">
    <property type="entry name" value="DUF285"/>
</dbReference>
<evidence type="ECO:0000256" key="1">
    <source>
        <dbReference type="SAM" id="MobiDB-lite"/>
    </source>
</evidence>
<dbReference type="EMBL" id="FOXA01000043">
    <property type="protein sequence ID" value="SFQ17061.1"/>
    <property type="molecule type" value="Genomic_DNA"/>
</dbReference>
<feature type="region of interest" description="Disordered" evidence="1">
    <location>
        <begin position="53"/>
        <end position="101"/>
    </location>
</feature>
<feature type="transmembrane region" description="Helical" evidence="2">
    <location>
        <begin position="12"/>
        <end position="34"/>
    </location>
</feature>
<keyword evidence="2" id="KW-1133">Transmembrane helix</keyword>
<reference evidence="3 4" key="1">
    <citation type="submission" date="2016-10" db="EMBL/GenBank/DDBJ databases">
        <authorList>
            <person name="de Groot N.N."/>
        </authorList>
    </citation>
    <scope>NUCLEOTIDE SEQUENCE [LARGE SCALE GENOMIC DNA]</scope>
    <source>
        <strain evidence="3 4">DSM 19547</strain>
    </source>
</reference>
<dbReference type="AlphaFoldDB" id="A0A1I5WBJ2"/>